<dbReference type="UniPathway" id="UPA00219"/>
<dbReference type="PANTHER" id="PTHR43445:SF3">
    <property type="entry name" value="UDP-N-ACETYLMURAMATE--L-ALANINE LIGASE"/>
    <property type="match status" value="1"/>
</dbReference>
<dbReference type="EMBL" id="CP045798">
    <property type="protein sequence ID" value="QNB45254.1"/>
    <property type="molecule type" value="Genomic_DNA"/>
</dbReference>
<dbReference type="KEGG" id="tfr:BR63_02340"/>
<dbReference type="GO" id="GO:0005524">
    <property type="term" value="F:ATP binding"/>
    <property type="evidence" value="ECO:0007669"/>
    <property type="project" value="UniProtKB-UniRule"/>
</dbReference>
<evidence type="ECO:0000256" key="4">
    <source>
        <dbReference type="ARBA" id="ARBA00022490"/>
    </source>
</evidence>
<dbReference type="SUPFAM" id="SSF53244">
    <property type="entry name" value="MurD-like peptide ligases, peptide-binding domain"/>
    <property type="match status" value="1"/>
</dbReference>
<evidence type="ECO:0000256" key="12">
    <source>
        <dbReference type="ARBA" id="ARBA00023316"/>
    </source>
</evidence>
<dbReference type="InterPro" id="IPR000713">
    <property type="entry name" value="Mur_ligase_N"/>
</dbReference>
<dbReference type="SUPFAM" id="SSF53623">
    <property type="entry name" value="MurD-like peptide ligases, catalytic domain"/>
    <property type="match status" value="1"/>
</dbReference>
<evidence type="ECO:0000256" key="9">
    <source>
        <dbReference type="ARBA" id="ARBA00022960"/>
    </source>
</evidence>
<comment type="pathway">
    <text evidence="2 14">Cell wall biogenesis; peptidoglycan biosynthesis.</text>
</comment>
<evidence type="ECO:0000256" key="10">
    <source>
        <dbReference type="ARBA" id="ARBA00022984"/>
    </source>
</evidence>
<dbReference type="Pfam" id="PF02875">
    <property type="entry name" value="Mur_ligase_C"/>
    <property type="match status" value="1"/>
</dbReference>
<evidence type="ECO:0000256" key="5">
    <source>
        <dbReference type="ARBA" id="ARBA00022598"/>
    </source>
</evidence>
<evidence type="ECO:0000313" key="18">
    <source>
        <dbReference type="EMBL" id="QNB45254.1"/>
    </source>
</evidence>
<dbReference type="Proteomes" id="UP000515847">
    <property type="component" value="Chromosome"/>
</dbReference>
<evidence type="ECO:0000259" key="17">
    <source>
        <dbReference type="Pfam" id="PF08245"/>
    </source>
</evidence>
<dbReference type="Gene3D" id="3.40.1190.10">
    <property type="entry name" value="Mur-like, catalytic domain"/>
    <property type="match status" value="1"/>
</dbReference>
<dbReference type="SUPFAM" id="SSF51984">
    <property type="entry name" value="MurCD N-terminal domain"/>
    <property type="match status" value="1"/>
</dbReference>
<evidence type="ECO:0000256" key="13">
    <source>
        <dbReference type="ARBA" id="ARBA00047833"/>
    </source>
</evidence>
<dbReference type="InterPro" id="IPR004101">
    <property type="entry name" value="Mur_ligase_C"/>
</dbReference>
<dbReference type="Pfam" id="PF01225">
    <property type="entry name" value="Mur_ligase"/>
    <property type="match status" value="1"/>
</dbReference>
<keyword evidence="9 14" id="KW-0133">Cell shape</keyword>
<dbReference type="PANTHER" id="PTHR43445">
    <property type="entry name" value="UDP-N-ACETYLMURAMATE--L-ALANINE LIGASE-RELATED"/>
    <property type="match status" value="1"/>
</dbReference>
<dbReference type="InterPro" id="IPR050061">
    <property type="entry name" value="MurCDEF_pg_biosynth"/>
</dbReference>
<evidence type="ECO:0000313" key="19">
    <source>
        <dbReference type="Proteomes" id="UP000515847"/>
    </source>
</evidence>
<dbReference type="HAMAP" id="MF_00046">
    <property type="entry name" value="MurC"/>
    <property type="match status" value="1"/>
</dbReference>
<dbReference type="Gene3D" id="3.90.190.20">
    <property type="entry name" value="Mur ligase, C-terminal domain"/>
    <property type="match status" value="1"/>
</dbReference>
<dbReference type="NCBIfam" id="TIGR01082">
    <property type="entry name" value="murC"/>
    <property type="match status" value="1"/>
</dbReference>
<feature type="domain" description="Mur ligase N-terminal catalytic" evidence="15">
    <location>
        <begin position="8"/>
        <end position="104"/>
    </location>
</feature>
<dbReference type="InterPro" id="IPR036565">
    <property type="entry name" value="Mur-like_cat_sf"/>
</dbReference>
<dbReference type="GO" id="GO:0008360">
    <property type="term" value="P:regulation of cell shape"/>
    <property type="evidence" value="ECO:0007669"/>
    <property type="project" value="UniProtKB-KW"/>
</dbReference>
<comment type="subcellular location">
    <subcellularLocation>
        <location evidence="1 14">Cytoplasm</location>
    </subcellularLocation>
</comment>
<evidence type="ECO:0000259" key="16">
    <source>
        <dbReference type="Pfam" id="PF02875"/>
    </source>
</evidence>
<dbReference type="InterPro" id="IPR013221">
    <property type="entry name" value="Mur_ligase_cen"/>
</dbReference>
<dbReference type="AlphaFoldDB" id="A0A7G6DZK0"/>
<keyword evidence="10 14" id="KW-0573">Peptidoglycan synthesis</keyword>
<gene>
    <name evidence="14" type="primary">murC</name>
    <name evidence="18" type="ORF">BR63_02340</name>
</gene>
<dbReference type="Gene3D" id="3.40.50.720">
    <property type="entry name" value="NAD(P)-binding Rossmann-like Domain"/>
    <property type="match status" value="1"/>
</dbReference>
<reference evidence="18 19" key="1">
    <citation type="journal article" date="2019" name="Front. Microbiol.">
        <title>Thermoanaerosceptrum fracticalcis gen. nov. sp. nov., a Novel Fumarate-Fermenting Microorganism From a Deep Fractured Carbonate Aquifer of the US Great Basin.</title>
        <authorList>
            <person name="Hamilton-Brehm S.D."/>
            <person name="Stewart L.E."/>
            <person name="Zavarin M."/>
            <person name="Caldwell M."/>
            <person name="Lawson P.A."/>
            <person name="Onstott T.C."/>
            <person name="Grzymski J."/>
            <person name="Neveux I."/>
            <person name="Lollar B.S."/>
            <person name="Russell C.E."/>
            <person name="Moser D.P."/>
        </authorList>
    </citation>
    <scope>NUCLEOTIDE SEQUENCE [LARGE SCALE GENOMIC DNA]</scope>
    <source>
        <strain evidence="18 19">DRI-13</strain>
    </source>
</reference>
<keyword evidence="19" id="KW-1185">Reference proteome</keyword>
<dbReference type="GO" id="GO:0071555">
    <property type="term" value="P:cell wall organization"/>
    <property type="evidence" value="ECO:0007669"/>
    <property type="project" value="UniProtKB-KW"/>
</dbReference>
<dbReference type="RefSeq" id="WP_153802094.1">
    <property type="nucleotide sequence ID" value="NZ_CP045798.1"/>
</dbReference>
<evidence type="ECO:0000256" key="2">
    <source>
        <dbReference type="ARBA" id="ARBA00004752"/>
    </source>
</evidence>
<dbReference type="OrthoDB" id="9804126at2"/>
<keyword evidence="11 14" id="KW-0131">Cell cycle</keyword>
<keyword evidence="6 14" id="KW-0132">Cell division</keyword>
<evidence type="ECO:0000256" key="7">
    <source>
        <dbReference type="ARBA" id="ARBA00022741"/>
    </source>
</evidence>
<proteinExistence type="inferred from homology"/>
<keyword evidence="4 14" id="KW-0963">Cytoplasm</keyword>
<feature type="domain" description="Mur ligase central" evidence="17">
    <location>
        <begin position="110"/>
        <end position="290"/>
    </location>
</feature>
<feature type="domain" description="Mur ligase C-terminal" evidence="16">
    <location>
        <begin position="313"/>
        <end position="443"/>
    </location>
</feature>
<dbReference type="GO" id="GO:0005737">
    <property type="term" value="C:cytoplasm"/>
    <property type="evidence" value="ECO:0007669"/>
    <property type="project" value="UniProtKB-SubCell"/>
</dbReference>
<keyword evidence="8 14" id="KW-0067">ATP-binding</keyword>
<dbReference type="Pfam" id="PF08245">
    <property type="entry name" value="Mur_ligase_M"/>
    <property type="match status" value="1"/>
</dbReference>
<evidence type="ECO:0000256" key="3">
    <source>
        <dbReference type="ARBA" id="ARBA00012211"/>
    </source>
</evidence>
<evidence type="ECO:0000256" key="1">
    <source>
        <dbReference type="ARBA" id="ARBA00004496"/>
    </source>
</evidence>
<feature type="binding site" evidence="14">
    <location>
        <begin position="112"/>
        <end position="118"/>
    </location>
    <ligand>
        <name>ATP</name>
        <dbReference type="ChEBI" id="CHEBI:30616"/>
    </ligand>
</feature>
<evidence type="ECO:0000256" key="11">
    <source>
        <dbReference type="ARBA" id="ARBA00023306"/>
    </source>
</evidence>
<dbReference type="GO" id="GO:0009252">
    <property type="term" value="P:peptidoglycan biosynthetic process"/>
    <property type="evidence" value="ECO:0007669"/>
    <property type="project" value="UniProtKB-UniRule"/>
</dbReference>
<protein>
    <recommendedName>
        <fullName evidence="3 14">UDP-N-acetylmuramate--L-alanine ligase</fullName>
        <ecNumber evidence="3 14">6.3.2.8</ecNumber>
    </recommendedName>
    <alternativeName>
        <fullName evidence="14">UDP-N-acetylmuramoyl-L-alanine synthetase</fullName>
    </alternativeName>
</protein>
<dbReference type="GO" id="GO:0008763">
    <property type="term" value="F:UDP-N-acetylmuramate-L-alanine ligase activity"/>
    <property type="evidence" value="ECO:0007669"/>
    <property type="project" value="UniProtKB-UniRule"/>
</dbReference>
<keyword evidence="12 14" id="KW-0961">Cell wall biogenesis/degradation</keyword>
<comment type="catalytic activity">
    <reaction evidence="13 14">
        <text>UDP-N-acetyl-alpha-D-muramate + L-alanine + ATP = UDP-N-acetyl-alpha-D-muramoyl-L-alanine + ADP + phosphate + H(+)</text>
        <dbReference type="Rhea" id="RHEA:23372"/>
        <dbReference type="ChEBI" id="CHEBI:15378"/>
        <dbReference type="ChEBI" id="CHEBI:30616"/>
        <dbReference type="ChEBI" id="CHEBI:43474"/>
        <dbReference type="ChEBI" id="CHEBI:57972"/>
        <dbReference type="ChEBI" id="CHEBI:70757"/>
        <dbReference type="ChEBI" id="CHEBI:83898"/>
        <dbReference type="ChEBI" id="CHEBI:456216"/>
        <dbReference type="EC" id="6.3.2.8"/>
    </reaction>
</comment>
<dbReference type="InterPro" id="IPR036615">
    <property type="entry name" value="Mur_ligase_C_dom_sf"/>
</dbReference>
<evidence type="ECO:0000256" key="6">
    <source>
        <dbReference type="ARBA" id="ARBA00022618"/>
    </source>
</evidence>
<dbReference type="EC" id="6.3.2.8" evidence="3 14"/>
<organism evidence="18 19">
    <name type="scientific">Thermanaerosceptrum fracticalcis</name>
    <dbReference type="NCBI Taxonomy" id="1712410"/>
    <lineage>
        <taxon>Bacteria</taxon>
        <taxon>Bacillati</taxon>
        <taxon>Bacillota</taxon>
        <taxon>Clostridia</taxon>
        <taxon>Eubacteriales</taxon>
        <taxon>Peptococcaceae</taxon>
        <taxon>Thermanaerosceptrum</taxon>
    </lineage>
</organism>
<name>A0A7G6DZK0_THEFR</name>
<comment type="function">
    <text evidence="14">Cell wall formation.</text>
</comment>
<dbReference type="GO" id="GO:0051301">
    <property type="term" value="P:cell division"/>
    <property type="evidence" value="ECO:0007669"/>
    <property type="project" value="UniProtKB-KW"/>
</dbReference>
<accession>A0A7G6DZK0</accession>
<dbReference type="InterPro" id="IPR005758">
    <property type="entry name" value="UDP-N-AcMur_Ala_ligase_MurC"/>
</dbReference>
<evidence type="ECO:0000256" key="14">
    <source>
        <dbReference type="HAMAP-Rule" id="MF_00046"/>
    </source>
</evidence>
<keyword evidence="5 14" id="KW-0436">Ligase</keyword>
<evidence type="ECO:0000256" key="8">
    <source>
        <dbReference type="ARBA" id="ARBA00022840"/>
    </source>
</evidence>
<comment type="similarity">
    <text evidence="14">Belongs to the MurCDEF family.</text>
</comment>
<evidence type="ECO:0000259" key="15">
    <source>
        <dbReference type="Pfam" id="PF01225"/>
    </source>
</evidence>
<keyword evidence="7 14" id="KW-0547">Nucleotide-binding</keyword>
<sequence>MTDKQWMHFIGIGGAGMSGIAKVLLELGYKVSGSDLSSSEVTKRLESMGASIYRGHQENNLDKRVDTVVVSSAVPKDNPEVVKAQRLGIPVIQRAEMLGHLMDLQKGIAVAGAHGKTTTTSMISLIFEKNGYDPTVVVGGELNDIGGNAKLGTGKYLVAEADESDGSFLKLKPTITVVTNVEDDHLDYYGTRENIQKAFREFIIRTPKEGFSVLCLDDPVLSKMIPQLKGETQIITYGFTPEAHFTAVNINLDGITTSATVLQQGKALGEIFLNVPGKHNVLNALATVAVGINCGLTFQEIVNGLQSFHGVQRRFQHVGRVNDIQVVDDYAHHPTEIKATLAAARTTRPKRVVAVFQPHRFTRTQLLAHEFGTAFTDSDILILNEIYPAGEKPIPGVSAQLIAEQIRAQTYQTLEYIADKNDITKRLLEIVQPGDLVLTLGAGNIWTVGQELVRALKEKETAKA</sequence>